<evidence type="ECO:0000256" key="6">
    <source>
        <dbReference type="ARBA" id="ARBA00066938"/>
    </source>
</evidence>
<dbReference type="InterPro" id="IPR011496">
    <property type="entry name" value="O-GlcNAcase_cat"/>
</dbReference>
<evidence type="ECO:0000256" key="3">
    <source>
        <dbReference type="ARBA" id="ARBA00030512"/>
    </source>
</evidence>
<name>A0ABD3VTC7_SINWO</name>
<comment type="caution">
    <text evidence="10">The sequence shown here is derived from an EMBL/GenBank/DDBJ whole genome shotgun (WGS) entry which is preliminary data.</text>
</comment>
<evidence type="ECO:0000256" key="1">
    <source>
        <dbReference type="ARBA" id="ARBA00022801"/>
    </source>
</evidence>
<keyword evidence="2" id="KW-0326">Glycosidase</keyword>
<dbReference type="GO" id="GO:0015929">
    <property type="term" value="F:hexosaminidase activity"/>
    <property type="evidence" value="ECO:0007669"/>
    <property type="project" value="UniProtKB-ARBA"/>
</dbReference>
<organism evidence="10 11">
    <name type="scientific">Sinanodonta woodiana</name>
    <name type="common">Chinese pond mussel</name>
    <name type="synonym">Anodonta woodiana</name>
    <dbReference type="NCBI Taxonomy" id="1069815"/>
    <lineage>
        <taxon>Eukaryota</taxon>
        <taxon>Metazoa</taxon>
        <taxon>Spiralia</taxon>
        <taxon>Lophotrochozoa</taxon>
        <taxon>Mollusca</taxon>
        <taxon>Bivalvia</taxon>
        <taxon>Autobranchia</taxon>
        <taxon>Heteroconchia</taxon>
        <taxon>Palaeoheterodonta</taxon>
        <taxon>Unionida</taxon>
        <taxon>Unionoidea</taxon>
        <taxon>Unionidae</taxon>
        <taxon>Unioninae</taxon>
        <taxon>Sinanodonta</taxon>
    </lineage>
</organism>
<dbReference type="PANTHER" id="PTHR13170:SF16">
    <property type="entry name" value="PROTEIN O-GLCNACASE"/>
    <property type="match status" value="1"/>
</dbReference>
<feature type="domain" description="GH84" evidence="9">
    <location>
        <begin position="21"/>
        <end position="296"/>
    </location>
</feature>
<dbReference type="PANTHER" id="PTHR13170">
    <property type="entry name" value="O-GLCNACASE"/>
    <property type="match status" value="1"/>
</dbReference>
<dbReference type="InterPro" id="IPR017853">
    <property type="entry name" value="GH"/>
</dbReference>
<accession>A0ABD3VTC7</accession>
<dbReference type="EMBL" id="JBJQND010000010">
    <property type="protein sequence ID" value="KAL3863752.1"/>
    <property type="molecule type" value="Genomic_DNA"/>
</dbReference>
<comment type="catalytic activity">
    <reaction evidence="5">
        <text>3-O-(N-acetyl-beta-D-glucosaminyl)-L-threonyl-[protein] + H2O = L-threonyl-[protein] + N-acetyl-D-glucosamine</text>
        <dbReference type="Rhea" id="RHEA:48892"/>
        <dbReference type="Rhea" id="RHEA-COMP:11060"/>
        <dbReference type="Rhea" id="RHEA-COMP:12252"/>
        <dbReference type="ChEBI" id="CHEBI:15377"/>
        <dbReference type="ChEBI" id="CHEBI:30013"/>
        <dbReference type="ChEBI" id="CHEBI:90840"/>
        <dbReference type="ChEBI" id="CHEBI:506227"/>
        <dbReference type="EC" id="3.2.1.169"/>
    </reaction>
</comment>
<evidence type="ECO:0000256" key="2">
    <source>
        <dbReference type="ARBA" id="ARBA00023295"/>
    </source>
</evidence>
<reference evidence="10 11" key="1">
    <citation type="submission" date="2024-11" db="EMBL/GenBank/DDBJ databases">
        <title>Chromosome-level genome assembly of the freshwater bivalve Anodonta woodiana.</title>
        <authorList>
            <person name="Chen X."/>
        </authorList>
    </citation>
    <scope>NUCLEOTIDE SEQUENCE [LARGE SCALE GENOMIC DNA]</scope>
    <source>
        <strain evidence="10">MN2024</strain>
        <tissue evidence="10">Gills</tissue>
    </source>
</reference>
<dbReference type="Gene3D" id="3.40.630.30">
    <property type="match status" value="1"/>
</dbReference>
<evidence type="ECO:0000313" key="10">
    <source>
        <dbReference type="EMBL" id="KAL3863752.1"/>
    </source>
</evidence>
<gene>
    <name evidence="10" type="ORF">ACJMK2_005489</name>
</gene>
<protein>
    <recommendedName>
        <fullName evidence="6">protein O-GlcNAcase</fullName>
        <ecNumber evidence="6">3.2.1.169</ecNumber>
    </recommendedName>
    <alternativeName>
        <fullName evidence="3">Beta-N-acetylhexosaminidase</fullName>
    </alternativeName>
    <alternativeName>
        <fullName evidence="7">Beta-hexosaminidase</fullName>
    </alternativeName>
</protein>
<evidence type="ECO:0000256" key="5">
    <source>
        <dbReference type="ARBA" id="ARBA00052136"/>
    </source>
</evidence>
<dbReference type="EC" id="3.2.1.169" evidence="6"/>
<dbReference type="Pfam" id="PF07555">
    <property type="entry name" value="NAGidase"/>
    <property type="match status" value="1"/>
</dbReference>
<dbReference type="Gene3D" id="1.20.58.240">
    <property type="entry name" value="STAT, domain 1"/>
    <property type="match status" value="1"/>
</dbReference>
<dbReference type="InterPro" id="IPR051822">
    <property type="entry name" value="Glycosyl_Hydrolase_84"/>
</dbReference>
<evidence type="ECO:0000259" key="9">
    <source>
        <dbReference type="PROSITE" id="PS52009"/>
    </source>
</evidence>
<comment type="catalytic activity">
    <reaction evidence="4">
        <text>3-O-(N-acetyl-beta-D-glucosaminyl)-L-seryl-[protein] + H2O = N-acetyl-D-glucosamine + L-seryl-[protein]</text>
        <dbReference type="Rhea" id="RHEA:48876"/>
        <dbReference type="Rhea" id="RHEA-COMP:9863"/>
        <dbReference type="Rhea" id="RHEA-COMP:12251"/>
        <dbReference type="ChEBI" id="CHEBI:15377"/>
        <dbReference type="ChEBI" id="CHEBI:29999"/>
        <dbReference type="ChEBI" id="CHEBI:90838"/>
        <dbReference type="ChEBI" id="CHEBI:506227"/>
        <dbReference type="EC" id="3.2.1.169"/>
    </reaction>
</comment>
<sequence>MKETNMTQDDDNVDNRNGSKFICGVVEGFYGRPWSTEQRKLLFTWMKKMSLTTYMYAPKDDCNHRAYWREPYSVEEAENLTSLIKVAKENNVTFVYAISPGLDISFSSAKDVQFLKRKLEQVATFGCNAFALLFDDIDPELSEIDKSAFQSSAHAQASITNEVFEHLGQPEFFFCPTEYCTARAMPTLTSSGYLNTIGSKLLPPINIMWTGSKVISKHIVIQEIEEVTAVIKRPPVIWDNIHANDYDPRRIFLGPYDGRSPEIIPYLRGVMTNPNCEFEANYIALHTMGQWNKSNAKGVKKDIITENRLSPVVSDIKLETETDNEEGLVSLDTRYQPKLALKVAIKDWLEEFKIERKSQKIVTSSKPLIQELAQVPLIPTTPIVTPPVPVPPCSDTIPTDVPLTASTLPIENVSFLQPMTTTLVNSLVDPSPSSSDSESEVSSSHDQEPMECLPSPVPGISDVKEEQNLHKNPSLDSLMQVEVGLENRCDNVDTTTSQEKELVTKDDLELLISLFYLPFEYGTQATQMLNDLSWLRSNAFVVANSSEKGNDPELAEWMEKSKKFQANVARINKLFDSLHKIPNQSIMYYFFVYMWDLVGVLQSCSAYVQWLGFGHVPYVSVCPIPGPASWSCKEYRDAFSGGQLEPWCFRGGIQGEFQRLLPISGAHDLFYIRAPEQILKSYYRYRPYKPSDEVIESALYDICLKTCDDGVDGTEVFPDYPLLIGDRLIGSLVTLSPEYCFVVEDHEGVCGYAVAALDTNDLQKKSEVSWIPAMCQKYPRPDKIGELTPAEELIISFHGKQRVVPEEVYTRFPSVIRLDVFPSRVVDPAMPKRLLACALAALKTCGSVGVHVELNVGDKCMADFYRMLGFFVLPQQQASTDDVVYLGRLL</sequence>
<dbReference type="SUPFAM" id="SSF51445">
    <property type="entry name" value="(Trans)glycosidases"/>
    <property type="match status" value="1"/>
</dbReference>
<keyword evidence="1" id="KW-0378">Hydrolase</keyword>
<proteinExistence type="predicted"/>
<dbReference type="GO" id="GO:1901135">
    <property type="term" value="P:carbohydrate derivative metabolic process"/>
    <property type="evidence" value="ECO:0007669"/>
    <property type="project" value="UniProtKB-ARBA"/>
</dbReference>
<dbReference type="AlphaFoldDB" id="A0ABD3VTC7"/>
<dbReference type="FunFam" id="3.20.20.80:FF:000009">
    <property type="entry name" value="O-GlcNAcase BT_4395"/>
    <property type="match status" value="1"/>
</dbReference>
<evidence type="ECO:0000256" key="7">
    <source>
        <dbReference type="ARBA" id="ARBA00076634"/>
    </source>
</evidence>
<evidence type="ECO:0000256" key="4">
    <source>
        <dbReference type="ARBA" id="ARBA00050933"/>
    </source>
</evidence>
<evidence type="ECO:0000256" key="8">
    <source>
        <dbReference type="SAM" id="MobiDB-lite"/>
    </source>
</evidence>
<evidence type="ECO:0000313" key="11">
    <source>
        <dbReference type="Proteomes" id="UP001634394"/>
    </source>
</evidence>
<feature type="compositionally biased region" description="Low complexity" evidence="8">
    <location>
        <begin position="428"/>
        <end position="442"/>
    </location>
</feature>
<dbReference type="Proteomes" id="UP001634394">
    <property type="component" value="Unassembled WGS sequence"/>
</dbReference>
<dbReference type="PROSITE" id="PS52009">
    <property type="entry name" value="GH84"/>
    <property type="match status" value="1"/>
</dbReference>
<feature type="region of interest" description="Disordered" evidence="8">
    <location>
        <begin position="426"/>
        <end position="462"/>
    </location>
</feature>
<dbReference type="GO" id="GO:0102571">
    <property type="term" value="F:[protein]-3-O-(N-acetyl-D-glucosaminyl)-L-serine/L-threonine O-N-acetyl-alpha-D-glucosaminase activity"/>
    <property type="evidence" value="ECO:0007669"/>
    <property type="project" value="UniProtKB-EC"/>
</dbReference>
<dbReference type="Gene3D" id="3.20.20.80">
    <property type="entry name" value="Glycosidases"/>
    <property type="match status" value="1"/>
</dbReference>
<keyword evidence="11" id="KW-1185">Reference proteome</keyword>